<reference evidence="2" key="1">
    <citation type="submission" date="2019-05" db="EMBL/GenBank/DDBJ databases">
        <title>Another draft genome of Portunus trituberculatus and its Hox gene families provides insights of decapod evolution.</title>
        <authorList>
            <person name="Jeong J.-H."/>
            <person name="Song I."/>
            <person name="Kim S."/>
            <person name="Choi T."/>
            <person name="Kim D."/>
            <person name="Ryu S."/>
            <person name="Kim W."/>
        </authorList>
    </citation>
    <scope>NUCLEOTIDE SEQUENCE [LARGE SCALE GENOMIC DNA]</scope>
    <source>
        <tissue evidence="2">Muscle</tissue>
    </source>
</reference>
<feature type="region of interest" description="Disordered" evidence="1">
    <location>
        <begin position="1"/>
        <end position="63"/>
    </location>
</feature>
<comment type="caution">
    <text evidence="2">The sequence shown here is derived from an EMBL/GenBank/DDBJ whole genome shotgun (WGS) entry which is preliminary data.</text>
</comment>
<protein>
    <submittedName>
        <fullName evidence="2">Uncharacterized protein</fullName>
    </submittedName>
</protein>
<dbReference type="Proteomes" id="UP000324222">
    <property type="component" value="Unassembled WGS sequence"/>
</dbReference>
<feature type="compositionally biased region" description="Basic and acidic residues" evidence="1">
    <location>
        <begin position="16"/>
        <end position="25"/>
    </location>
</feature>
<feature type="compositionally biased region" description="Polar residues" evidence="1">
    <location>
        <begin position="1"/>
        <end position="12"/>
    </location>
</feature>
<feature type="compositionally biased region" description="Basic and acidic residues" evidence="1">
    <location>
        <begin position="37"/>
        <end position="54"/>
    </location>
</feature>
<name>A0A5B7HNU7_PORTR</name>
<dbReference type="AlphaFoldDB" id="A0A5B7HNU7"/>
<dbReference type="EMBL" id="VSRR010033209">
    <property type="protein sequence ID" value="MPC71616.1"/>
    <property type="molecule type" value="Genomic_DNA"/>
</dbReference>
<evidence type="ECO:0000313" key="3">
    <source>
        <dbReference type="Proteomes" id="UP000324222"/>
    </source>
</evidence>
<organism evidence="2 3">
    <name type="scientific">Portunus trituberculatus</name>
    <name type="common">Swimming crab</name>
    <name type="synonym">Neptunus trituberculatus</name>
    <dbReference type="NCBI Taxonomy" id="210409"/>
    <lineage>
        <taxon>Eukaryota</taxon>
        <taxon>Metazoa</taxon>
        <taxon>Ecdysozoa</taxon>
        <taxon>Arthropoda</taxon>
        <taxon>Crustacea</taxon>
        <taxon>Multicrustacea</taxon>
        <taxon>Malacostraca</taxon>
        <taxon>Eumalacostraca</taxon>
        <taxon>Eucarida</taxon>
        <taxon>Decapoda</taxon>
        <taxon>Pleocyemata</taxon>
        <taxon>Brachyura</taxon>
        <taxon>Eubrachyura</taxon>
        <taxon>Portunoidea</taxon>
        <taxon>Portunidae</taxon>
        <taxon>Portuninae</taxon>
        <taxon>Portunus</taxon>
    </lineage>
</organism>
<sequence length="63" mass="7174">MLLTKTSQSNNDVDIDGPRDSDHQPIRNCLSLIGRSHQSECGEQRGSSKGDRQEQKRKHNNNR</sequence>
<evidence type="ECO:0000313" key="2">
    <source>
        <dbReference type="EMBL" id="MPC71616.1"/>
    </source>
</evidence>
<keyword evidence="3" id="KW-1185">Reference proteome</keyword>
<evidence type="ECO:0000256" key="1">
    <source>
        <dbReference type="SAM" id="MobiDB-lite"/>
    </source>
</evidence>
<accession>A0A5B7HNU7</accession>
<gene>
    <name evidence="2" type="ORF">E2C01_065900</name>
</gene>
<proteinExistence type="predicted"/>